<evidence type="ECO:0000256" key="5">
    <source>
        <dbReference type="ARBA" id="ARBA00022525"/>
    </source>
</evidence>
<dbReference type="InterPro" id="IPR009079">
    <property type="entry name" value="4_helix_cytokine-like_core"/>
</dbReference>
<dbReference type="GO" id="GO:0051241">
    <property type="term" value="P:negative regulation of multicellular organismal process"/>
    <property type="evidence" value="ECO:0007669"/>
    <property type="project" value="UniProtKB-ARBA"/>
</dbReference>
<name>A0A2H4P4H5_DESRO</name>
<dbReference type="GO" id="GO:0005126">
    <property type="term" value="F:cytokine receptor binding"/>
    <property type="evidence" value="ECO:0007669"/>
    <property type="project" value="InterPro"/>
</dbReference>
<dbReference type="PRINTS" id="PR00266">
    <property type="entry name" value="INTERFERONAB"/>
</dbReference>
<keyword evidence="5" id="KW-0964">Secreted</keyword>
<evidence type="ECO:0000256" key="4">
    <source>
        <dbReference type="ARBA" id="ARBA00022514"/>
    </source>
</evidence>
<dbReference type="GO" id="GO:0005615">
    <property type="term" value="C:extracellular space"/>
    <property type="evidence" value="ECO:0007669"/>
    <property type="project" value="UniProtKB-KW"/>
</dbReference>
<evidence type="ECO:0000256" key="2">
    <source>
        <dbReference type="ARBA" id="ARBA00011033"/>
    </source>
</evidence>
<dbReference type="SUPFAM" id="SSF47266">
    <property type="entry name" value="4-helical cytokines"/>
    <property type="match status" value="1"/>
</dbReference>
<evidence type="ECO:0000256" key="3">
    <source>
        <dbReference type="ARBA" id="ARBA00011245"/>
    </source>
</evidence>
<comment type="subcellular location">
    <subcellularLocation>
        <location evidence="1">Secreted</location>
    </subcellularLocation>
</comment>
<evidence type="ECO:0000313" key="12">
    <source>
        <dbReference type="EMBL" id="ATW00986.1"/>
    </source>
</evidence>
<organism evidence="12">
    <name type="scientific">Desmodus rotundus</name>
    <name type="common">Vampire bat</name>
    <dbReference type="NCBI Taxonomy" id="9430"/>
    <lineage>
        <taxon>Eukaryota</taxon>
        <taxon>Metazoa</taxon>
        <taxon>Chordata</taxon>
        <taxon>Craniata</taxon>
        <taxon>Vertebrata</taxon>
        <taxon>Euteleostomi</taxon>
        <taxon>Mammalia</taxon>
        <taxon>Eutheria</taxon>
        <taxon>Laurasiatheria</taxon>
        <taxon>Chiroptera</taxon>
        <taxon>Yangochiroptera</taxon>
        <taxon>Phyllostomidae</taxon>
        <taxon>Desmodontinae</taxon>
        <taxon>Desmodus</taxon>
    </lineage>
</organism>
<dbReference type="GO" id="GO:0045321">
    <property type="term" value="P:leukocyte activation"/>
    <property type="evidence" value="ECO:0007669"/>
    <property type="project" value="UniProtKB-ARBA"/>
</dbReference>
<evidence type="ECO:0000256" key="1">
    <source>
        <dbReference type="ARBA" id="ARBA00004613"/>
    </source>
</evidence>
<accession>A0A2H4P4H5</accession>
<sequence>MANRSIVQVALLLCFSSTALSVSYDVLQFQQRGSISACRTLLRQLNGTFYYCLKDRMDFKFPEEIKLQKFQEEEAILVIHEMLQQIFYLFRRNLSSTGWNQTIIEKLYEELSWQMDNLEAALEDIMEEGNFTWEESRTLLHLKQYYLRIVQYLKAKLYSRCAWTVVRGHILKNFSVLYTLTDLIFKN</sequence>
<dbReference type="Gene3D" id="1.20.1250.10">
    <property type="match status" value="1"/>
</dbReference>
<dbReference type="GO" id="GO:0051607">
    <property type="term" value="P:defense response to virus"/>
    <property type="evidence" value="ECO:0007669"/>
    <property type="project" value="UniProtKB-KW"/>
</dbReference>
<dbReference type="GO" id="GO:0009893">
    <property type="term" value="P:positive regulation of metabolic process"/>
    <property type="evidence" value="ECO:0007669"/>
    <property type="project" value="UniProtKB-ARBA"/>
</dbReference>
<dbReference type="PROSITE" id="PS00252">
    <property type="entry name" value="INTERFERON_A_B_D"/>
    <property type="match status" value="1"/>
</dbReference>
<dbReference type="Pfam" id="PF00143">
    <property type="entry name" value="Interferon"/>
    <property type="match status" value="1"/>
</dbReference>
<dbReference type="AlphaFoldDB" id="A0A2H4P4H5"/>
<keyword evidence="7 10" id="KW-0051">Antiviral defense</keyword>
<protein>
    <submittedName>
        <fullName evidence="12">Interferon beta</fullName>
    </submittedName>
</protein>
<reference evidence="12" key="1">
    <citation type="journal article" date="2017" name="Dev. Comp. Immunol.">
        <title>Development of molecular and cellular tools to decipher the type I IFN pathway of the common vampire bat.</title>
        <authorList>
            <person name="Sarkis S."/>
            <person name="Lise M.C."/>
            <person name="Darcissac E."/>
            <person name="Dabo S."/>
            <person name="Falk M."/>
            <person name="Chaulet L."/>
            <person name="Neuveut C."/>
            <person name="Meurs E.F."/>
            <person name="Lavergne A."/>
            <person name="Lacoste V."/>
        </authorList>
    </citation>
    <scope>NUCLEOTIDE SEQUENCE</scope>
</reference>
<dbReference type="SMART" id="SM00076">
    <property type="entry name" value="IFabd"/>
    <property type="match status" value="1"/>
</dbReference>
<proteinExistence type="evidence at transcript level"/>
<feature type="chain" id="PRO_5014149468" evidence="11">
    <location>
        <begin position="22"/>
        <end position="187"/>
    </location>
</feature>
<dbReference type="GO" id="GO:0071359">
    <property type="term" value="P:cellular response to dsRNA"/>
    <property type="evidence" value="ECO:0007669"/>
    <property type="project" value="UniProtKB-ARBA"/>
</dbReference>
<dbReference type="GO" id="GO:0006955">
    <property type="term" value="P:immune response"/>
    <property type="evidence" value="ECO:0007669"/>
    <property type="project" value="UniProtKB-ARBA"/>
</dbReference>
<dbReference type="GO" id="GO:0005125">
    <property type="term" value="F:cytokine activity"/>
    <property type="evidence" value="ECO:0007669"/>
    <property type="project" value="UniProtKB-KW"/>
</dbReference>
<dbReference type="PANTHER" id="PTHR11691">
    <property type="entry name" value="TYPE I INTERFERON"/>
    <property type="match status" value="1"/>
</dbReference>
<feature type="signal peptide" evidence="11">
    <location>
        <begin position="1"/>
        <end position="21"/>
    </location>
</feature>
<keyword evidence="6 11" id="KW-0732">Signal</keyword>
<dbReference type="InterPro" id="IPR000471">
    <property type="entry name" value="Interferon_alpha/beta/delta"/>
</dbReference>
<comment type="subunit">
    <text evidence="3">Monomer.</text>
</comment>
<evidence type="ECO:0000256" key="11">
    <source>
        <dbReference type="SAM" id="SignalP"/>
    </source>
</evidence>
<evidence type="ECO:0000256" key="6">
    <source>
        <dbReference type="ARBA" id="ARBA00022729"/>
    </source>
</evidence>
<keyword evidence="8" id="KW-1015">Disulfide bond</keyword>
<evidence type="ECO:0000256" key="8">
    <source>
        <dbReference type="ARBA" id="ARBA00023157"/>
    </source>
</evidence>
<dbReference type="FunFam" id="1.20.1250.10:FF:000026">
    <property type="entry name" value="Interferon beta"/>
    <property type="match status" value="1"/>
</dbReference>
<evidence type="ECO:0000256" key="10">
    <source>
        <dbReference type="RuleBase" id="RU000436"/>
    </source>
</evidence>
<dbReference type="GO" id="GO:0098586">
    <property type="term" value="P:cellular response to virus"/>
    <property type="evidence" value="ECO:0007669"/>
    <property type="project" value="UniProtKB-ARBA"/>
</dbReference>
<comment type="similarity">
    <text evidence="2 10">Belongs to the alpha/beta interferon family.</text>
</comment>
<evidence type="ECO:0000256" key="9">
    <source>
        <dbReference type="ARBA" id="ARBA00023180"/>
    </source>
</evidence>
<gene>
    <name evidence="12" type="primary">IFN-beta</name>
</gene>
<evidence type="ECO:0000256" key="7">
    <source>
        <dbReference type="ARBA" id="ARBA00023118"/>
    </source>
</evidence>
<keyword evidence="4 10" id="KW-0202">Cytokine</keyword>
<dbReference type="EMBL" id="MF121914">
    <property type="protein sequence ID" value="ATW00986.1"/>
    <property type="molecule type" value="mRNA"/>
</dbReference>
<dbReference type="PANTHER" id="PTHR11691:SF73">
    <property type="entry name" value="INTERFERON BETA"/>
    <property type="match status" value="1"/>
</dbReference>
<keyword evidence="9" id="KW-0325">Glycoprotein</keyword>
<dbReference type="GO" id="GO:0002683">
    <property type="term" value="P:negative regulation of immune system process"/>
    <property type="evidence" value="ECO:0007669"/>
    <property type="project" value="UniProtKB-ARBA"/>
</dbReference>